<comment type="caution">
    <text evidence="1">The sequence shown here is derived from an EMBL/GenBank/DDBJ whole genome shotgun (WGS) entry which is preliminary data.</text>
</comment>
<organism evidence="1 2">
    <name type="scientific">Dermatophagoides farinae</name>
    <name type="common">American house dust mite</name>
    <dbReference type="NCBI Taxonomy" id="6954"/>
    <lineage>
        <taxon>Eukaryota</taxon>
        <taxon>Metazoa</taxon>
        <taxon>Ecdysozoa</taxon>
        <taxon>Arthropoda</taxon>
        <taxon>Chelicerata</taxon>
        <taxon>Arachnida</taxon>
        <taxon>Acari</taxon>
        <taxon>Acariformes</taxon>
        <taxon>Sarcoptiformes</taxon>
        <taxon>Astigmata</taxon>
        <taxon>Psoroptidia</taxon>
        <taxon>Analgoidea</taxon>
        <taxon>Pyroglyphidae</taxon>
        <taxon>Dermatophagoidinae</taxon>
        <taxon>Dermatophagoides</taxon>
    </lineage>
</organism>
<gene>
    <name evidence="1" type="ORF">DERF_009822</name>
</gene>
<evidence type="ECO:0000313" key="2">
    <source>
        <dbReference type="Proteomes" id="UP000790347"/>
    </source>
</evidence>
<reference evidence="1" key="2">
    <citation type="journal article" date="2022" name="Res Sq">
        <title>Comparative Genomics Reveals Insights into the Divergent Evolution of Astigmatic Mites and Household Pest Adaptations.</title>
        <authorList>
            <person name="Xiong Q."/>
            <person name="Wan A.T.-Y."/>
            <person name="Liu X.-Y."/>
            <person name="Fung C.S.-H."/>
            <person name="Xiao X."/>
            <person name="Malainual N."/>
            <person name="Hou J."/>
            <person name="Wang L."/>
            <person name="Wang M."/>
            <person name="Yang K."/>
            <person name="Cui Y."/>
            <person name="Leung E."/>
            <person name="Nong W."/>
            <person name="Shin S.-K."/>
            <person name="Au S."/>
            <person name="Jeong K.Y."/>
            <person name="Chew F.T."/>
            <person name="Hui J."/>
            <person name="Leung T.F."/>
            <person name="Tungtrongchitr A."/>
            <person name="Zhong N."/>
            <person name="Liu Z."/>
            <person name="Tsui S."/>
        </authorList>
    </citation>
    <scope>NUCLEOTIDE SEQUENCE</scope>
    <source>
        <strain evidence="1">Derf</strain>
        <tissue evidence="1">Whole organism</tissue>
    </source>
</reference>
<protein>
    <submittedName>
        <fullName evidence="1">Uncharacterized protein</fullName>
    </submittedName>
</protein>
<evidence type="ECO:0000313" key="1">
    <source>
        <dbReference type="EMBL" id="KAH9511354.1"/>
    </source>
</evidence>
<reference evidence="1" key="1">
    <citation type="submission" date="2013-05" db="EMBL/GenBank/DDBJ databases">
        <authorList>
            <person name="Yim A.K.Y."/>
            <person name="Chan T.F."/>
            <person name="Ji K.M."/>
            <person name="Liu X.Y."/>
            <person name="Zhou J.W."/>
            <person name="Li R.Q."/>
            <person name="Yang K.Y."/>
            <person name="Li J."/>
            <person name="Li M."/>
            <person name="Law P.T.W."/>
            <person name="Wu Y.L."/>
            <person name="Cai Z.L."/>
            <person name="Qin H."/>
            <person name="Bao Y."/>
            <person name="Leung R.K.K."/>
            <person name="Ng P.K.S."/>
            <person name="Zou J."/>
            <person name="Zhong X.J."/>
            <person name="Ran P.X."/>
            <person name="Zhong N.S."/>
            <person name="Liu Z.G."/>
            <person name="Tsui S.K.W."/>
        </authorList>
    </citation>
    <scope>NUCLEOTIDE SEQUENCE</scope>
    <source>
        <strain evidence="1">Derf</strain>
        <tissue evidence="1">Whole organism</tissue>
    </source>
</reference>
<dbReference type="AlphaFoldDB" id="A0A922HY21"/>
<sequence length="95" mass="10574">MTPPLYDYYLIESNANLNSVFHTTCPSCIQIMPSENTSGFASIRHCNLKSEPSSTRSSPIGIIVKREQINKFPSYSIRGRNCIIGAFICKSISIN</sequence>
<accession>A0A922HY21</accession>
<proteinExistence type="predicted"/>
<dbReference type="Proteomes" id="UP000790347">
    <property type="component" value="Unassembled WGS sequence"/>
</dbReference>
<name>A0A922HY21_DERFA</name>
<dbReference type="EMBL" id="ASGP02000004">
    <property type="protein sequence ID" value="KAH9511354.1"/>
    <property type="molecule type" value="Genomic_DNA"/>
</dbReference>
<keyword evidence="2" id="KW-1185">Reference proteome</keyword>